<sequence length="390" mass="40883">MWRRVAAVTAALAMAVLAASVAWVSAGAAPGCTVLQVRSTVPGANSTLYRVMLPTAESTRLGQLDYRVNALGYAASQGLVYAMAERGRFGLYTEGIHVVTLGRSGEVRDLGPVRADQRGTPWHPANTATAGAIKGNRWYVQDGNQLYAVDVDPASRTYLSVLSRTAVQSSHWPFALDDFDVDPVDGELYGVSMTFSAAAAIVRIDPDSGRVTKLVDAPGLPPSTYGSVVIGSDRALYVTANEVGGLYRVERDGSVTKLAGVLPMSSSDAAGCLTQAAPMPRPPTPRPPTPRPPAPELPTTPMLAATPPPAPPVQSPVPSATPSTPAPSTPEPRSIRTPPVPPPEPGAYAPPTQEAGIEHSGHDTKEKRRWALATVLLLIGGSAAVRRLGR</sequence>
<evidence type="ECO:0000256" key="1">
    <source>
        <dbReference type="SAM" id="MobiDB-lite"/>
    </source>
</evidence>
<protein>
    <recommendedName>
        <fullName evidence="3">DUF6923 domain-containing protein</fullName>
    </recommendedName>
</protein>
<feature type="signal peptide" evidence="2">
    <location>
        <begin position="1"/>
        <end position="28"/>
    </location>
</feature>
<evidence type="ECO:0000256" key="2">
    <source>
        <dbReference type="SAM" id="SignalP"/>
    </source>
</evidence>
<dbReference type="PRINTS" id="PR01217">
    <property type="entry name" value="PRICHEXTENSN"/>
</dbReference>
<organism evidence="4 5">
    <name type="scientific">Saccharopolyspora phatthalungensis</name>
    <dbReference type="NCBI Taxonomy" id="664693"/>
    <lineage>
        <taxon>Bacteria</taxon>
        <taxon>Bacillati</taxon>
        <taxon>Actinomycetota</taxon>
        <taxon>Actinomycetes</taxon>
        <taxon>Pseudonocardiales</taxon>
        <taxon>Pseudonocardiaceae</taxon>
        <taxon>Saccharopolyspora</taxon>
    </lineage>
</organism>
<feature type="domain" description="DUF6923" evidence="3">
    <location>
        <begin position="43"/>
        <end position="250"/>
    </location>
</feature>
<keyword evidence="5" id="KW-1185">Reference proteome</keyword>
<name>A0A840QJB0_9PSEU</name>
<dbReference type="InterPro" id="IPR015943">
    <property type="entry name" value="WD40/YVTN_repeat-like_dom_sf"/>
</dbReference>
<feature type="chain" id="PRO_5032750080" description="DUF6923 domain-containing protein" evidence="2">
    <location>
        <begin position="29"/>
        <end position="390"/>
    </location>
</feature>
<proteinExistence type="predicted"/>
<reference evidence="4 5" key="1">
    <citation type="submission" date="2020-08" db="EMBL/GenBank/DDBJ databases">
        <title>Sequencing the genomes of 1000 actinobacteria strains.</title>
        <authorList>
            <person name="Klenk H.-P."/>
        </authorList>
    </citation>
    <scope>NUCLEOTIDE SEQUENCE [LARGE SCALE GENOMIC DNA]</scope>
    <source>
        <strain evidence="4 5">DSM 45584</strain>
    </source>
</reference>
<dbReference type="EMBL" id="JACHIW010000001">
    <property type="protein sequence ID" value="MBB5157783.1"/>
    <property type="molecule type" value="Genomic_DNA"/>
</dbReference>
<dbReference type="Gene3D" id="2.130.10.10">
    <property type="entry name" value="YVTN repeat-like/Quinoprotein amine dehydrogenase"/>
    <property type="match status" value="1"/>
</dbReference>
<dbReference type="Pfam" id="PF21959">
    <property type="entry name" value="DUF6923"/>
    <property type="match status" value="1"/>
</dbReference>
<dbReference type="Proteomes" id="UP000584374">
    <property type="component" value="Unassembled WGS sequence"/>
</dbReference>
<gene>
    <name evidence="4" type="ORF">BJ970_005317</name>
</gene>
<evidence type="ECO:0000313" key="5">
    <source>
        <dbReference type="Proteomes" id="UP000584374"/>
    </source>
</evidence>
<dbReference type="InterPro" id="IPR054215">
    <property type="entry name" value="DUF6923"/>
</dbReference>
<accession>A0A840QJB0</accession>
<evidence type="ECO:0000313" key="4">
    <source>
        <dbReference type="EMBL" id="MBB5157783.1"/>
    </source>
</evidence>
<feature type="compositionally biased region" description="Pro residues" evidence="1">
    <location>
        <begin position="279"/>
        <end position="298"/>
    </location>
</feature>
<feature type="compositionally biased region" description="Pro residues" evidence="1">
    <location>
        <begin position="306"/>
        <end position="315"/>
    </location>
</feature>
<dbReference type="AlphaFoldDB" id="A0A840QJB0"/>
<comment type="caution">
    <text evidence="4">The sequence shown here is derived from an EMBL/GenBank/DDBJ whole genome shotgun (WGS) entry which is preliminary data.</text>
</comment>
<keyword evidence="2" id="KW-0732">Signal</keyword>
<feature type="compositionally biased region" description="Basic and acidic residues" evidence="1">
    <location>
        <begin position="356"/>
        <end position="366"/>
    </location>
</feature>
<feature type="region of interest" description="Disordered" evidence="1">
    <location>
        <begin position="272"/>
        <end position="366"/>
    </location>
</feature>
<dbReference type="SUPFAM" id="SSF63825">
    <property type="entry name" value="YWTD domain"/>
    <property type="match status" value="1"/>
</dbReference>
<evidence type="ECO:0000259" key="3">
    <source>
        <dbReference type="Pfam" id="PF21959"/>
    </source>
</evidence>